<proteinExistence type="predicted"/>
<feature type="non-terminal residue" evidence="1">
    <location>
        <position position="1"/>
    </location>
</feature>
<dbReference type="EMBL" id="VTPC01091060">
    <property type="protein sequence ID" value="KAF2879888.1"/>
    <property type="molecule type" value="Genomic_DNA"/>
</dbReference>
<dbReference type="Proteomes" id="UP000801492">
    <property type="component" value="Unassembled WGS sequence"/>
</dbReference>
<protein>
    <submittedName>
        <fullName evidence="1">Uncharacterized protein</fullName>
    </submittedName>
</protein>
<name>A0A8K0C8A2_IGNLU</name>
<reference evidence="1" key="1">
    <citation type="submission" date="2019-08" db="EMBL/GenBank/DDBJ databases">
        <title>The genome of the North American firefly Photinus pyralis.</title>
        <authorList>
            <consortium name="Photinus pyralis genome working group"/>
            <person name="Fallon T.R."/>
            <person name="Sander Lower S.E."/>
            <person name="Weng J.-K."/>
        </authorList>
    </citation>
    <scope>NUCLEOTIDE SEQUENCE</scope>
    <source>
        <strain evidence="1">TRF0915ILg1</strain>
        <tissue evidence="1">Whole body</tissue>
    </source>
</reference>
<keyword evidence="2" id="KW-1185">Reference proteome</keyword>
<dbReference type="AlphaFoldDB" id="A0A8K0C8A2"/>
<comment type="caution">
    <text evidence="1">The sequence shown here is derived from an EMBL/GenBank/DDBJ whole genome shotgun (WGS) entry which is preliminary data.</text>
</comment>
<gene>
    <name evidence="1" type="ORF">ILUMI_26283</name>
</gene>
<accession>A0A8K0C8A2</accession>
<evidence type="ECO:0000313" key="2">
    <source>
        <dbReference type="Proteomes" id="UP000801492"/>
    </source>
</evidence>
<evidence type="ECO:0000313" key="1">
    <source>
        <dbReference type="EMBL" id="KAF2879888.1"/>
    </source>
</evidence>
<dbReference type="OrthoDB" id="6769354at2759"/>
<sequence>NKPYQNIEFIHEAKKEFQAQGKTITRTLHKTAFMIEKGNGEINKVLNRINATSKSLQEITANLNIACTLYESLMGFVQELRNDFDSIEEQVKEICGNFTDAIYSTDFQRSRKRKCKFDDNCDDDIQFSAKNNFKINTFYVMCDSLVNELIRRKTAYASINNILKFLFTETDTHSADCFEVINNMYKTDIYIHEIQDEWHQFNAILR</sequence>
<organism evidence="1 2">
    <name type="scientific">Ignelater luminosus</name>
    <name type="common">Cucubano</name>
    <name type="synonym">Pyrophorus luminosus</name>
    <dbReference type="NCBI Taxonomy" id="2038154"/>
    <lineage>
        <taxon>Eukaryota</taxon>
        <taxon>Metazoa</taxon>
        <taxon>Ecdysozoa</taxon>
        <taxon>Arthropoda</taxon>
        <taxon>Hexapoda</taxon>
        <taxon>Insecta</taxon>
        <taxon>Pterygota</taxon>
        <taxon>Neoptera</taxon>
        <taxon>Endopterygota</taxon>
        <taxon>Coleoptera</taxon>
        <taxon>Polyphaga</taxon>
        <taxon>Elateriformia</taxon>
        <taxon>Elateroidea</taxon>
        <taxon>Elateridae</taxon>
        <taxon>Agrypninae</taxon>
        <taxon>Pyrophorini</taxon>
        <taxon>Ignelater</taxon>
    </lineage>
</organism>